<proteinExistence type="predicted"/>
<dbReference type="PANTHER" id="PTHR34366:SF2">
    <property type="entry name" value="OS07G0289901 PROTEIN"/>
    <property type="match status" value="1"/>
</dbReference>
<feature type="chain" id="PRO_5020980064" description="DUF7731 domain-containing protein" evidence="1">
    <location>
        <begin position="28"/>
        <end position="180"/>
    </location>
</feature>
<organism evidence="3 4">
    <name type="scientific">Setaria viridis</name>
    <name type="common">Green bristlegrass</name>
    <name type="synonym">Setaria italica subsp. viridis</name>
    <dbReference type="NCBI Taxonomy" id="4556"/>
    <lineage>
        <taxon>Eukaryota</taxon>
        <taxon>Viridiplantae</taxon>
        <taxon>Streptophyta</taxon>
        <taxon>Embryophyta</taxon>
        <taxon>Tracheophyta</taxon>
        <taxon>Spermatophyta</taxon>
        <taxon>Magnoliopsida</taxon>
        <taxon>Liliopsida</taxon>
        <taxon>Poales</taxon>
        <taxon>Poaceae</taxon>
        <taxon>PACMAD clade</taxon>
        <taxon>Panicoideae</taxon>
        <taxon>Panicodae</taxon>
        <taxon>Paniceae</taxon>
        <taxon>Cenchrinae</taxon>
        <taxon>Setaria</taxon>
    </lineage>
</organism>
<dbReference type="Proteomes" id="UP000298652">
    <property type="component" value="Chromosome 5"/>
</dbReference>
<reference evidence="3" key="1">
    <citation type="submission" date="2019-03" db="EMBL/GenBank/DDBJ databases">
        <title>WGS assembly of Setaria viridis.</title>
        <authorList>
            <person name="Huang P."/>
            <person name="Jenkins J."/>
            <person name="Grimwood J."/>
            <person name="Barry K."/>
            <person name="Healey A."/>
            <person name="Mamidi S."/>
            <person name="Sreedasyam A."/>
            <person name="Shu S."/>
            <person name="Feldman M."/>
            <person name="Wu J."/>
            <person name="Yu Y."/>
            <person name="Chen C."/>
            <person name="Johnson J."/>
            <person name="Rokhsar D."/>
            <person name="Baxter I."/>
            <person name="Schmutz J."/>
            <person name="Brutnell T."/>
            <person name="Kellogg E."/>
        </authorList>
    </citation>
    <scope>NUCLEOTIDE SEQUENCE [LARGE SCALE GENOMIC DNA]</scope>
</reference>
<gene>
    <name evidence="3" type="ORF">SEVIR_5G058400v2</name>
</gene>
<dbReference type="PANTHER" id="PTHR34366">
    <property type="entry name" value="OS07G0289901 PROTEIN-RELATED"/>
    <property type="match status" value="1"/>
</dbReference>
<accession>A0A4U6UAN6</accession>
<feature type="signal peptide" evidence="1">
    <location>
        <begin position="1"/>
        <end position="27"/>
    </location>
</feature>
<protein>
    <recommendedName>
        <fullName evidence="2">DUF7731 domain-containing protein</fullName>
    </recommendedName>
</protein>
<dbReference type="EMBL" id="CM016556">
    <property type="protein sequence ID" value="TKW12798.1"/>
    <property type="molecule type" value="Genomic_DNA"/>
</dbReference>
<keyword evidence="1" id="KW-0732">Signal</keyword>
<dbReference type="Gramene" id="TKW12798">
    <property type="protein sequence ID" value="TKW12798"/>
    <property type="gene ID" value="SEVIR_5G058400v2"/>
</dbReference>
<dbReference type="AlphaFoldDB" id="A0A4U6UAN6"/>
<dbReference type="OMA" id="CWFLLAC"/>
<sequence length="180" mass="18472">MASVPSRQLCWFLLACVSYCLLIPTSCTSDGAVAAATLHGQKRDAVDIVGRALVCFNDRYIYSGCQGSFRLGPQGALDVPPGSADAFCGGPCLAETELVLRCVDGVMSNFRFYNGATAADVRAALDRGCGHSGLRGDFGVLSRLGGGGGDGYFYGRGAKVVGSLAPPLLLGAAAGILAWA</sequence>
<dbReference type="Pfam" id="PF24865">
    <property type="entry name" value="DUF7731"/>
    <property type="match status" value="1"/>
</dbReference>
<evidence type="ECO:0000313" key="4">
    <source>
        <dbReference type="Proteomes" id="UP000298652"/>
    </source>
</evidence>
<feature type="domain" description="DUF7731" evidence="2">
    <location>
        <begin position="47"/>
        <end position="141"/>
    </location>
</feature>
<evidence type="ECO:0000313" key="3">
    <source>
        <dbReference type="EMBL" id="TKW12798.1"/>
    </source>
</evidence>
<evidence type="ECO:0000256" key="1">
    <source>
        <dbReference type="SAM" id="SignalP"/>
    </source>
</evidence>
<keyword evidence="4" id="KW-1185">Reference proteome</keyword>
<dbReference type="InterPro" id="IPR056633">
    <property type="entry name" value="DUF7731"/>
</dbReference>
<evidence type="ECO:0000259" key="2">
    <source>
        <dbReference type="Pfam" id="PF24865"/>
    </source>
</evidence>
<name>A0A4U6UAN6_SETVI</name>